<keyword evidence="1" id="KW-0548">Nucleotidyltransferase</keyword>
<dbReference type="PANTHER" id="PTHR33116:SF86">
    <property type="entry name" value="REVERSE TRANSCRIPTASE DOMAIN-CONTAINING PROTEIN"/>
    <property type="match status" value="1"/>
</dbReference>
<keyword evidence="1" id="KW-0695">RNA-directed DNA polymerase</keyword>
<gene>
    <name evidence="1" type="ORF">EPI10_007210</name>
</gene>
<keyword evidence="1" id="KW-0808">Transferase</keyword>
<dbReference type="GO" id="GO:0003964">
    <property type="term" value="F:RNA-directed DNA polymerase activity"/>
    <property type="evidence" value="ECO:0007669"/>
    <property type="project" value="UniProtKB-KW"/>
</dbReference>
<dbReference type="EMBL" id="SMMG02000002">
    <property type="protein sequence ID" value="KAA3485194.1"/>
    <property type="molecule type" value="Genomic_DNA"/>
</dbReference>
<keyword evidence="2" id="KW-1185">Reference proteome</keyword>
<dbReference type="PANTHER" id="PTHR33116">
    <property type="entry name" value="REVERSE TRANSCRIPTASE ZINC-BINDING DOMAIN-CONTAINING PROTEIN-RELATED-RELATED"/>
    <property type="match status" value="1"/>
</dbReference>
<dbReference type="Proteomes" id="UP000325315">
    <property type="component" value="Unassembled WGS sequence"/>
</dbReference>
<evidence type="ECO:0000313" key="2">
    <source>
        <dbReference type="Proteomes" id="UP000325315"/>
    </source>
</evidence>
<protein>
    <submittedName>
        <fullName evidence="1">RNA-directed DNA polymerase</fullName>
    </submittedName>
</protein>
<organism evidence="1 2">
    <name type="scientific">Gossypium australe</name>
    <dbReference type="NCBI Taxonomy" id="47621"/>
    <lineage>
        <taxon>Eukaryota</taxon>
        <taxon>Viridiplantae</taxon>
        <taxon>Streptophyta</taxon>
        <taxon>Embryophyta</taxon>
        <taxon>Tracheophyta</taxon>
        <taxon>Spermatophyta</taxon>
        <taxon>Magnoliopsida</taxon>
        <taxon>eudicotyledons</taxon>
        <taxon>Gunneridae</taxon>
        <taxon>Pentapetalae</taxon>
        <taxon>rosids</taxon>
        <taxon>malvids</taxon>
        <taxon>Malvales</taxon>
        <taxon>Malvaceae</taxon>
        <taxon>Malvoideae</taxon>
        <taxon>Gossypium</taxon>
    </lineage>
</organism>
<dbReference type="AlphaFoldDB" id="A0A5B6WVW9"/>
<name>A0A5B6WVW9_9ROSI</name>
<proteinExistence type="predicted"/>
<dbReference type="OrthoDB" id="998808at2759"/>
<reference evidence="2" key="1">
    <citation type="journal article" date="2019" name="Plant Biotechnol. J.">
        <title>Genome sequencing of the Australian wild diploid species Gossypium australe highlights disease resistance and delayed gland morphogenesis.</title>
        <authorList>
            <person name="Cai Y."/>
            <person name="Cai X."/>
            <person name="Wang Q."/>
            <person name="Wang P."/>
            <person name="Zhang Y."/>
            <person name="Cai C."/>
            <person name="Xu Y."/>
            <person name="Wang K."/>
            <person name="Zhou Z."/>
            <person name="Wang C."/>
            <person name="Geng S."/>
            <person name="Li B."/>
            <person name="Dong Q."/>
            <person name="Hou Y."/>
            <person name="Wang H."/>
            <person name="Ai P."/>
            <person name="Liu Z."/>
            <person name="Yi F."/>
            <person name="Sun M."/>
            <person name="An G."/>
            <person name="Cheng J."/>
            <person name="Zhang Y."/>
            <person name="Shi Q."/>
            <person name="Xie Y."/>
            <person name="Shi X."/>
            <person name="Chang Y."/>
            <person name="Huang F."/>
            <person name="Chen Y."/>
            <person name="Hong S."/>
            <person name="Mi L."/>
            <person name="Sun Q."/>
            <person name="Zhang L."/>
            <person name="Zhou B."/>
            <person name="Peng R."/>
            <person name="Zhang X."/>
            <person name="Liu F."/>
        </authorList>
    </citation>
    <scope>NUCLEOTIDE SEQUENCE [LARGE SCALE GENOMIC DNA]</scope>
    <source>
        <strain evidence="2">cv. PA1801</strain>
    </source>
</reference>
<evidence type="ECO:0000313" key="1">
    <source>
        <dbReference type="EMBL" id="KAA3485194.1"/>
    </source>
</evidence>
<accession>A0A5B6WVW9</accession>
<sequence length="272" mass="31397">MDKYLGLPNGIGRRKKESFQNLKEKLQFKINGWSNRFLSQGGKEAFIKSILQAIPTYVMSCFLQPNSFCEELERTIVNFWWQKAYGKKGIHWCQWKHMYGPKDEGVARVLKEKYFLNEDFLNSRLGNNCSFTWKIIWAAKGVLAEGICWKVGRGSDISVLNDVWIPDLINSKLSSYVNNLSDFKVAELIDESSRNWKTELIGSTFSEDVAERILRIPLVIEPHNDILAWRGESLGEFTVRSAYKLLQGIGIDPRAYALQTDYNKFYKKTLAT</sequence>
<comment type="caution">
    <text evidence="1">The sequence shown here is derived from an EMBL/GenBank/DDBJ whole genome shotgun (WGS) entry which is preliminary data.</text>
</comment>